<dbReference type="InterPro" id="IPR036291">
    <property type="entry name" value="NAD(P)-bd_dom_sf"/>
</dbReference>
<dbReference type="Pfam" id="PF16363">
    <property type="entry name" value="GDP_Man_Dehyd"/>
    <property type="match status" value="1"/>
</dbReference>
<dbReference type="NCBIfam" id="TIGR02622">
    <property type="entry name" value="CDP_4_6_dhtase"/>
    <property type="match status" value="1"/>
</dbReference>
<dbReference type="Proteomes" id="UP000078090">
    <property type="component" value="Unassembled WGS sequence"/>
</dbReference>
<dbReference type="PANTHER" id="PTHR43000">
    <property type="entry name" value="DTDP-D-GLUCOSE 4,6-DEHYDRATASE-RELATED"/>
    <property type="match status" value="1"/>
</dbReference>
<accession>A0A177MP67</accession>
<dbReference type="AlphaFoldDB" id="A0A177MP67"/>
<feature type="domain" description="NAD(P)-binding" evidence="1">
    <location>
        <begin position="14"/>
        <end position="327"/>
    </location>
</feature>
<evidence type="ECO:0000313" key="2">
    <source>
        <dbReference type="EMBL" id="OAI07113.1"/>
    </source>
</evidence>
<evidence type="ECO:0000259" key="1">
    <source>
        <dbReference type="Pfam" id="PF16363"/>
    </source>
</evidence>
<comment type="caution">
    <text evidence="2">The sequence shown here is derived from an EMBL/GenBank/DDBJ whole genome shotgun (WGS) entry which is preliminary data.</text>
</comment>
<organism evidence="2 3">
    <name type="scientific">Methylomonas methanica</name>
    <dbReference type="NCBI Taxonomy" id="421"/>
    <lineage>
        <taxon>Bacteria</taxon>
        <taxon>Pseudomonadati</taxon>
        <taxon>Pseudomonadota</taxon>
        <taxon>Gammaproteobacteria</taxon>
        <taxon>Methylococcales</taxon>
        <taxon>Methylococcaceae</taxon>
        <taxon>Methylomonas</taxon>
    </lineage>
</organism>
<dbReference type="InterPro" id="IPR016040">
    <property type="entry name" value="NAD(P)-bd_dom"/>
</dbReference>
<evidence type="ECO:0000313" key="3">
    <source>
        <dbReference type="Proteomes" id="UP000078090"/>
    </source>
</evidence>
<dbReference type="Gene3D" id="3.40.50.720">
    <property type="entry name" value="NAD(P)-binding Rossmann-like Domain"/>
    <property type="match status" value="1"/>
</dbReference>
<sequence>MVMSAQFWKDKRVLLTGHTGFKGSWLSLWLQSKQAHVVGYALEPPTNPSLFEVAEVEKGMTSIIGDIRDLSQLQAVFDKYQPEIVIHMAAQPLVRYSYSEPVETYSTNVMGTVNLLEAVRHTGSVKAVVNVTSDKCYENREWVWGYRENEAMGGYDPYSNSKGCAELVTAAYRNSYFHPDKYSDHGVALASARAGNVIGGGDWAEDRLIPDIIRAISQGQPVNIRNPHAIRPWQHVLEPLSGYLLLAEKLHEAGPNYAEAWNFGPNEDDAKPVRWIVEHLTMNWGEGASWVVDSGEHPHEAHYLKLDCSKAKARLAWSPRWCLQDTLNAIIIWQQAYRQGKDMHNVALQQIAQFQSEAIKESV</sequence>
<dbReference type="Gene3D" id="3.90.25.10">
    <property type="entry name" value="UDP-galactose 4-epimerase, domain 1"/>
    <property type="match status" value="1"/>
</dbReference>
<dbReference type="SUPFAM" id="SSF51735">
    <property type="entry name" value="NAD(P)-binding Rossmann-fold domains"/>
    <property type="match status" value="1"/>
</dbReference>
<proteinExistence type="predicted"/>
<gene>
    <name evidence="2" type="ORF">A1332_09570</name>
</gene>
<dbReference type="EMBL" id="LUUG01000052">
    <property type="protein sequence ID" value="OAI07113.1"/>
    <property type="molecule type" value="Genomic_DNA"/>
</dbReference>
<dbReference type="InterPro" id="IPR013445">
    <property type="entry name" value="CDP_4_6_deHydtase"/>
</dbReference>
<dbReference type="OrthoDB" id="9779041at2"/>
<reference evidence="2 3" key="1">
    <citation type="submission" date="2016-03" db="EMBL/GenBank/DDBJ databases">
        <authorList>
            <person name="Ploux O."/>
        </authorList>
    </citation>
    <scope>NUCLEOTIDE SEQUENCE [LARGE SCALE GENOMIC DNA]</scope>
    <source>
        <strain evidence="2 3">R-45363</strain>
    </source>
</reference>
<protein>
    <submittedName>
        <fullName evidence="2">CDP-glucose 4,6-dehydratase</fullName>
    </submittedName>
</protein>
<dbReference type="CDD" id="cd05252">
    <property type="entry name" value="CDP_GD_SDR_e"/>
    <property type="match status" value="1"/>
</dbReference>
<name>A0A177MP67_METMH</name>